<dbReference type="InterPro" id="IPR025164">
    <property type="entry name" value="Toastrack_DUF4097"/>
</dbReference>
<organism evidence="2">
    <name type="scientific">Ornithinibacillus sp. 4-3</name>
    <dbReference type="NCBI Taxonomy" id="3231488"/>
    <lineage>
        <taxon>Bacteria</taxon>
        <taxon>Bacillati</taxon>
        <taxon>Bacillota</taxon>
        <taxon>Bacilli</taxon>
        <taxon>Bacillales</taxon>
        <taxon>Bacillaceae</taxon>
        <taxon>Ornithinibacillus</taxon>
    </lineage>
</organism>
<accession>A0AB39HK28</accession>
<name>A0AB39HK28_9BACI</name>
<evidence type="ECO:0000313" key="2">
    <source>
        <dbReference type="EMBL" id="XDK31488.1"/>
    </source>
</evidence>
<proteinExistence type="predicted"/>
<gene>
    <name evidence="2" type="ORF">AB4Y30_10660</name>
</gene>
<dbReference type="AlphaFoldDB" id="A0AB39HK28"/>
<dbReference type="EMBL" id="CP162599">
    <property type="protein sequence ID" value="XDK31488.1"/>
    <property type="molecule type" value="Genomic_DNA"/>
</dbReference>
<sequence length="268" mass="29478">MNKKKMILPLAILLVIVGFIGMAATFSSYSKSANAEKSETIPLDMEAINELQIDTGNTSIYFRPVDEEGPRVEYYTKGRTVNHEKMTSSVEGETQVIKTKQNFFNFFDLDFLFQSKSTFHIYLPDNELEKITAETANGVIEANDIEIPSLVASTTNGRITLESITGNVDAQATNGRINLENIAGETEAKATNGRINVVTEGFDFPMELETVNGKIVIQSNQEPTNATLDLRTVNGSINVFGSKDWDVSYGNGENKIKARTTNGGITIE</sequence>
<dbReference type="Pfam" id="PF13349">
    <property type="entry name" value="DUF4097"/>
    <property type="match status" value="1"/>
</dbReference>
<dbReference type="RefSeq" id="WP_368652215.1">
    <property type="nucleotide sequence ID" value="NZ_CP162599.1"/>
</dbReference>
<protein>
    <submittedName>
        <fullName evidence="2">DUF4097 family beta strand repeat-containing protein</fullName>
    </submittedName>
</protein>
<reference evidence="2" key="1">
    <citation type="submission" date="2024-07" db="EMBL/GenBank/DDBJ databases">
        <title>Halotolerant mesophilic bacterium Ornithinibacillus sp. 4-3, sp. nov., isolated from soil.</title>
        <authorList>
            <person name="Sidarenka A.V."/>
            <person name="Guliayeva D.E."/>
            <person name="Leanovich S.I."/>
            <person name="Hileuskaya K.S."/>
            <person name="Akhremchuk A.E."/>
            <person name="Sikolenko M.A."/>
            <person name="Valentovich L.N."/>
        </authorList>
    </citation>
    <scope>NUCLEOTIDE SEQUENCE</scope>
    <source>
        <strain evidence="2">4-3</strain>
    </source>
</reference>
<feature type="domain" description="DUF4097" evidence="1">
    <location>
        <begin position="48"/>
        <end position="268"/>
    </location>
</feature>
<evidence type="ECO:0000259" key="1">
    <source>
        <dbReference type="Pfam" id="PF13349"/>
    </source>
</evidence>